<dbReference type="GO" id="GO:0003700">
    <property type="term" value="F:DNA-binding transcription factor activity"/>
    <property type="evidence" value="ECO:0007669"/>
    <property type="project" value="InterPro"/>
</dbReference>
<dbReference type="SUPFAM" id="SSF46785">
    <property type="entry name" value="Winged helix' DNA-binding domain"/>
    <property type="match status" value="1"/>
</dbReference>
<dbReference type="PANTHER" id="PTHR43537">
    <property type="entry name" value="TRANSCRIPTIONAL REGULATOR, GNTR FAMILY"/>
    <property type="match status" value="1"/>
</dbReference>
<dbReference type="InterPro" id="IPR000524">
    <property type="entry name" value="Tscrpt_reg_HTH_GntR"/>
</dbReference>
<dbReference type="Pfam" id="PF07729">
    <property type="entry name" value="FCD"/>
    <property type="match status" value="1"/>
</dbReference>
<keyword evidence="2 5" id="KW-0238">DNA-binding</keyword>
<keyword evidence="3" id="KW-0804">Transcription</keyword>
<evidence type="ECO:0000313" key="6">
    <source>
        <dbReference type="Proteomes" id="UP000577707"/>
    </source>
</evidence>
<dbReference type="RefSeq" id="WP_183544961.1">
    <property type="nucleotide sequence ID" value="NZ_BMQT01000002.1"/>
</dbReference>
<dbReference type="SMART" id="SM00345">
    <property type="entry name" value="HTH_GNTR"/>
    <property type="match status" value="1"/>
</dbReference>
<dbReference type="Proteomes" id="UP000577707">
    <property type="component" value="Unassembled WGS sequence"/>
</dbReference>
<evidence type="ECO:0000313" key="5">
    <source>
        <dbReference type="EMBL" id="MBB3089173.1"/>
    </source>
</evidence>
<dbReference type="Gene3D" id="1.20.120.530">
    <property type="entry name" value="GntR ligand-binding domain-like"/>
    <property type="match status" value="1"/>
</dbReference>
<dbReference type="SMART" id="SM00895">
    <property type="entry name" value="FCD"/>
    <property type="match status" value="1"/>
</dbReference>
<dbReference type="AlphaFoldDB" id="A0A7W5A3S9"/>
<dbReference type="SUPFAM" id="SSF48008">
    <property type="entry name" value="GntR ligand-binding domain-like"/>
    <property type="match status" value="1"/>
</dbReference>
<keyword evidence="1" id="KW-0805">Transcription regulation</keyword>
<dbReference type="InterPro" id="IPR036388">
    <property type="entry name" value="WH-like_DNA-bd_sf"/>
</dbReference>
<dbReference type="InterPro" id="IPR011711">
    <property type="entry name" value="GntR_C"/>
</dbReference>
<dbReference type="InterPro" id="IPR008920">
    <property type="entry name" value="TF_FadR/GntR_C"/>
</dbReference>
<name>A0A7W5A3S9_9ACTN</name>
<protein>
    <submittedName>
        <fullName evidence="5">DNA-binding FadR family transcriptional regulator</fullName>
    </submittedName>
</protein>
<evidence type="ECO:0000259" key="4">
    <source>
        <dbReference type="PROSITE" id="PS50949"/>
    </source>
</evidence>
<keyword evidence="6" id="KW-1185">Reference proteome</keyword>
<organism evidence="5 6">
    <name type="scientific">Nocardioides albus</name>
    <dbReference type="NCBI Taxonomy" id="1841"/>
    <lineage>
        <taxon>Bacteria</taxon>
        <taxon>Bacillati</taxon>
        <taxon>Actinomycetota</taxon>
        <taxon>Actinomycetes</taxon>
        <taxon>Propionibacteriales</taxon>
        <taxon>Nocardioidaceae</taxon>
        <taxon>Nocardioides</taxon>
    </lineage>
</organism>
<dbReference type="GO" id="GO:0003677">
    <property type="term" value="F:DNA binding"/>
    <property type="evidence" value="ECO:0007669"/>
    <property type="project" value="UniProtKB-KW"/>
</dbReference>
<dbReference type="EMBL" id="JACHXG010000004">
    <property type="protein sequence ID" value="MBB3089173.1"/>
    <property type="molecule type" value="Genomic_DNA"/>
</dbReference>
<dbReference type="Pfam" id="PF00392">
    <property type="entry name" value="GntR"/>
    <property type="match status" value="1"/>
</dbReference>
<dbReference type="CDD" id="cd07377">
    <property type="entry name" value="WHTH_GntR"/>
    <property type="match status" value="1"/>
</dbReference>
<evidence type="ECO:0000256" key="1">
    <source>
        <dbReference type="ARBA" id="ARBA00023015"/>
    </source>
</evidence>
<comment type="caution">
    <text evidence="5">The sequence shown here is derived from an EMBL/GenBank/DDBJ whole genome shotgun (WGS) entry which is preliminary data.</text>
</comment>
<evidence type="ECO:0000256" key="2">
    <source>
        <dbReference type="ARBA" id="ARBA00023125"/>
    </source>
</evidence>
<feature type="domain" description="HTH gntR-type" evidence="4">
    <location>
        <begin position="9"/>
        <end position="77"/>
    </location>
</feature>
<evidence type="ECO:0000256" key="3">
    <source>
        <dbReference type="ARBA" id="ARBA00023163"/>
    </source>
</evidence>
<dbReference type="PROSITE" id="PS50949">
    <property type="entry name" value="HTH_GNTR"/>
    <property type="match status" value="1"/>
</dbReference>
<gene>
    <name evidence="5" type="ORF">FHS12_002119</name>
</gene>
<proteinExistence type="predicted"/>
<dbReference type="PRINTS" id="PR00035">
    <property type="entry name" value="HTHGNTR"/>
</dbReference>
<reference evidence="5 6" key="1">
    <citation type="submission" date="2020-08" db="EMBL/GenBank/DDBJ databases">
        <title>Genomic Encyclopedia of Type Strains, Phase III (KMG-III): the genomes of soil and plant-associated and newly described type strains.</title>
        <authorList>
            <person name="Whitman W."/>
        </authorList>
    </citation>
    <scope>NUCLEOTIDE SEQUENCE [LARGE SCALE GENOMIC DNA]</scope>
    <source>
        <strain evidence="5 6">CECT 3302</strain>
    </source>
</reference>
<dbReference type="InterPro" id="IPR036390">
    <property type="entry name" value="WH_DNA-bd_sf"/>
</dbReference>
<dbReference type="PANTHER" id="PTHR43537:SF47">
    <property type="entry name" value="REGULATORY PROTEIN GNTR HTH"/>
    <property type="match status" value="1"/>
</dbReference>
<dbReference type="Gene3D" id="1.10.10.10">
    <property type="entry name" value="Winged helix-like DNA-binding domain superfamily/Winged helix DNA-binding domain"/>
    <property type="match status" value="1"/>
</dbReference>
<sequence length="220" mass="23265">MPLSTTTPRSLVDQAIDGMGDLLATGEWAVGTRIPPEPELAAALGVSRNTVREAVRALAHTGVLEVRRGDGTYVAAANEVAAMMRRQVSRVDLQHVLEVRQAIETQAAALAAERRSEDDVRALTALMERRAAAAAAGDAEAFADADAEFHLGVVTATHNPLLIELYAGFEGTLRTMIHLDDETDELADEHAAVFDAIRAQDPRAAAAAVTGLLHTLGADA</sequence>
<accession>A0A7W5A3S9</accession>